<dbReference type="RefSeq" id="WP_304419850.1">
    <property type="nucleotide sequence ID" value="NZ_JANCMU010000001.1"/>
</dbReference>
<reference evidence="2" key="1">
    <citation type="submission" date="2022-07" db="EMBL/GenBank/DDBJ databases">
        <title>Description and genome-wide analysis of Profundicola chukchiensis gen. nov., sp. nov., marine bacteria isolated from bottom sediments of the Chukchi Sea.</title>
        <authorList>
            <person name="Romanenko L."/>
            <person name="Otstavnykh N."/>
            <person name="Kurilenko V."/>
            <person name="Eremeev V."/>
            <person name="Velansky P."/>
            <person name="Mikhailov V."/>
            <person name="Isaeva M."/>
        </authorList>
    </citation>
    <scope>NUCLEOTIDE SEQUENCE</scope>
    <source>
        <strain evidence="2">KMM 9713</strain>
    </source>
</reference>
<evidence type="ECO:0000259" key="1">
    <source>
        <dbReference type="PROSITE" id="PS51186"/>
    </source>
</evidence>
<keyword evidence="3" id="KW-1185">Reference proteome</keyword>
<feature type="domain" description="N-acetyltransferase" evidence="1">
    <location>
        <begin position="5"/>
        <end position="170"/>
    </location>
</feature>
<protein>
    <submittedName>
        <fullName evidence="2">GNAT family N-acetyltransferase</fullName>
    </submittedName>
</protein>
<dbReference type="CDD" id="cd04301">
    <property type="entry name" value="NAT_SF"/>
    <property type="match status" value="1"/>
</dbReference>
<dbReference type="PROSITE" id="PS51186">
    <property type="entry name" value="GNAT"/>
    <property type="match status" value="1"/>
</dbReference>
<accession>A0A9X4MUP2</accession>
<evidence type="ECO:0000313" key="3">
    <source>
        <dbReference type="Proteomes" id="UP001152599"/>
    </source>
</evidence>
<dbReference type="AlphaFoldDB" id="A0A9X4MUP2"/>
<dbReference type="EMBL" id="JANCMU010000001">
    <property type="protein sequence ID" value="MDG4945143.1"/>
    <property type="molecule type" value="Genomic_DNA"/>
</dbReference>
<proteinExistence type="predicted"/>
<dbReference type="InterPro" id="IPR000182">
    <property type="entry name" value="GNAT_dom"/>
</dbReference>
<dbReference type="Proteomes" id="UP001152599">
    <property type="component" value="Unassembled WGS sequence"/>
</dbReference>
<dbReference type="InterPro" id="IPR016181">
    <property type="entry name" value="Acyl_CoA_acyltransferase"/>
</dbReference>
<sequence length="170" mass="19424">MTSQTEFRQANLSDLNEIWQIIQFAIASRKADGSKQWQDGYPNIDSIRTDINNSYAHVLSNENGIMAYAAVIFDIEPAYEQIEGTWLSDQNYVVVHRIAVSEKAKGQGFAKILMHEIEQLAIAKETFSIRVDTNYDNPAMLRILDQTGYQYCGEVYFRGDARKAFEKVLN</sequence>
<evidence type="ECO:0000313" key="2">
    <source>
        <dbReference type="EMBL" id="MDG4945143.1"/>
    </source>
</evidence>
<comment type="caution">
    <text evidence="2">The sequence shown here is derived from an EMBL/GenBank/DDBJ whole genome shotgun (WGS) entry which is preliminary data.</text>
</comment>
<dbReference type="GO" id="GO:0016747">
    <property type="term" value="F:acyltransferase activity, transferring groups other than amino-acyl groups"/>
    <property type="evidence" value="ECO:0007669"/>
    <property type="project" value="InterPro"/>
</dbReference>
<organism evidence="2 3">
    <name type="scientific">Profundicola chukchiensis</name>
    <dbReference type="NCBI Taxonomy" id="2961959"/>
    <lineage>
        <taxon>Bacteria</taxon>
        <taxon>Pseudomonadati</taxon>
        <taxon>Bacteroidota</taxon>
        <taxon>Flavobacteriia</taxon>
        <taxon>Flavobacteriales</taxon>
        <taxon>Weeksellaceae</taxon>
        <taxon>Profundicola</taxon>
    </lineage>
</organism>
<dbReference type="SUPFAM" id="SSF55729">
    <property type="entry name" value="Acyl-CoA N-acyltransferases (Nat)"/>
    <property type="match status" value="1"/>
</dbReference>
<dbReference type="Pfam" id="PF00583">
    <property type="entry name" value="Acetyltransf_1"/>
    <property type="match status" value="1"/>
</dbReference>
<dbReference type="Gene3D" id="3.40.630.30">
    <property type="match status" value="1"/>
</dbReference>
<gene>
    <name evidence="2" type="ORF">NMK71_01845</name>
</gene>
<name>A0A9X4MUP2_9FLAO</name>